<sequence length="482" mass="55715">MCEVLRSNFETLFPDIEQSIQDADFIAIDAEFSGLRQPSSKDERPSLFDTGEERYKKLRRCVSQFTLMQIGLSAFVKDVKDNRYIAHTYNIHLFPSSFGPNDDTFMCQASSLEFLAKFNFDFNKWVYEGVPYLNNEQERKLKTHLANENVETDGLRSNEHELQEMCSKVAHWLATAKESDTCTVPLSEDLCSTDINTELRHRFSNIWTREEGCHVVVEKIPTARHRELMRQSTQKEQETLLDHLLGFTKIFRALVKSKKPIIGHNNLTDLMLMYDKFYNPLPVSFRRFKEDLCRLFPSIYDTKHISACLRKPLGSSGLFETTGLATLYAALDSRKGRFYCLLSPHMILTDQSSSYAKTHKPHEAGYDAYMCGYVFVRLAHIWTCRDVKSVDSRLMFFHEYLMALRQFRNCVNVIRASVDHVKMDGADPETMRPQWLFVQSRKGKQNLASLQLSGLFSSYGSVDIRMQNGQCQAVVAVSNHRW</sequence>
<name>A0AAD9KHJ3_RIDPI</name>
<protein>
    <submittedName>
        <fullName evidence="2">Uncharacterized protein</fullName>
    </submittedName>
</protein>
<dbReference type="GO" id="GO:0003723">
    <property type="term" value="F:RNA binding"/>
    <property type="evidence" value="ECO:0007669"/>
    <property type="project" value="TreeGrafter"/>
</dbReference>
<dbReference type="InterPro" id="IPR012337">
    <property type="entry name" value="RNaseH-like_sf"/>
</dbReference>
<gene>
    <name evidence="2" type="ORF">NP493_1085g00046</name>
</gene>
<comment type="similarity">
    <text evidence="1">Belongs to the CAF1 family.</text>
</comment>
<dbReference type="Pfam" id="PF04857">
    <property type="entry name" value="CAF1"/>
    <property type="match status" value="1"/>
</dbReference>
<reference evidence="2" key="1">
    <citation type="journal article" date="2023" name="Mol. Biol. Evol.">
        <title>Third-Generation Sequencing Reveals the Adaptive Role of the Epigenome in Three Deep-Sea Polychaetes.</title>
        <authorList>
            <person name="Perez M."/>
            <person name="Aroh O."/>
            <person name="Sun Y."/>
            <person name="Lan Y."/>
            <person name="Juniper S.K."/>
            <person name="Young C.R."/>
            <person name="Angers B."/>
            <person name="Qian P.Y."/>
        </authorList>
    </citation>
    <scope>NUCLEOTIDE SEQUENCE</scope>
    <source>
        <strain evidence="2">R07B-5</strain>
    </source>
</reference>
<evidence type="ECO:0000313" key="2">
    <source>
        <dbReference type="EMBL" id="KAK2171272.1"/>
    </source>
</evidence>
<dbReference type="GO" id="GO:1990431">
    <property type="term" value="P:priRNA 3'-end processing"/>
    <property type="evidence" value="ECO:0007669"/>
    <property type="project" value="TreeGrafter"/>
</dbReference>
<dbReference type="InterPro" id="IPR006941">
    <property type="entry name" value="RNase_CAF1"/>
</dbReference>
<dbReference type="InterPro" id="IPR051181">
    <property type="entry name" value="CAF1_poly(A)_ribonucleases"/>
</dbReference>
<keyword evidence="3" id="KW-1185">Reference proteome</keyword>
<dbReference type="PANTHER" id="PTHR15092:SF22">
    <property type="entry name" value="POLY(A)-SPECIFIC RIBONUCLEASE PNLDC1"/>
    <property type="match status" value="1"/>
</dbReference>
<dbReference type="GO" id="GO:0000175">
    <property type="term" value="F:3'-5'-RNA exonuclease activity"/>
    <property type="evidence" value="ECO:0007669"/>
    <property type="project" value="TreeGrafter"/>
</dbReference>
<dbReference type="PANTHER" id="PTHR15092">
    <property type="entry name" value="POLY A -SPECIFIC RIBONUCLEASE/TARGET OF EGR1, MEMBER 1"/>
    <property type="match status" value="1"/>
</dbReference>
<dbReference type="GO" id="GO:0005783">
    <property type="term" value="C:endoplasmic reticulum"/>
    <property type="evidence" value="ECO:0007669"/>
    <property type="project" value="TreeGrafter"/>
</dbReference>
<evidence type="ECO:0000313" key="3">
    <source>
        <dbReference type="Proteomes" id="UP001209878"/>
    </source>
</evidence>
<dbReference type="GO" id="GO:0000289">
    <property type="term" value="P:nuclear-transcribed mRNA poly(A) tail shortening"/>
    <property type="evidence" value="ECO:0007669"/>
    <property type="project" value="TreeGrafter"/>
</dbReference>
<proteinExistence type="inferred from homology"/>
<evidence type="ECO:0000256" key="1">
    <source>
        <dbReference type="ARBA" id="ARBA00008372"/>
    </source>
</evidence>
<organism evidence="2 3">
    <name type="scientific">Ridgeia piscesae</name>
    <name type="common">Tubeworm</name>
    <dbReference type="NCBI Taxonomy" id="27915"/>
    <lineage>
        <taxon>Eukaryota</taxon>
        <taxon>Metazoa</taxon>
        <taxon>Spiralia</taxon>
        <taxon>Lophotrochozoa</taxon>
        <taxon>Annelida</taxon>
        <taxon>Polychaeta</taxon>
        <taxon>Sedentaria</taxon>
        <taxon>Canalipalpata</taxon>
        <taxon>Sabellida</taxon>
        <taxon>Siboglinidae</taxon>
        <taxon>Ridgeia</taxon>
    </lineage>
</organism>
<dbReference type="Gene3D" id="3.30.420.10">
    <property type="entry name" value="Ribonuclease H-like superfamily/Ribonuclease H"/>
    <property type="match status" value="2"/>
</dbReference>
<dbReference type="AlphaFoldDB" id="A0AAD9KHJ3"/>
<dbReference type="InterPro" id="IPR036397">
    <property type="entry name" value="RNaseH_sf"/>
</dbReference>
<accession>A0AAD9KHJ3</accession>
<dbReference type="EMBL" id="JAODUO010001084">
    <property type="protein sequence ID" value="KAK2171272.1"/>
    <property type="molecule type" value="Genomic_DNA"/>
</dbReference>
<dbReference type="GO" id="GO:0005634">
    <property type="term" value="C:nucleus"/>
    <property type="evidence" value="ECO:0007669"/>
    <property type="project" value="TreeGrafter"/>
</dbReference>
<dbReference type="Proteomes" id="UP001209878">
    <property type="component" value="Unassembled WGS sequence"/>
</dbReference>
<dbReference type="GO" id="GO:1990432">
    <property type="term" value="P:siRNA 3'-end processing"/>
    <property type="evidence" value="ECO:0007669"/>
    <property type="project" value="TreeGrafter"/>
</dbReference>
<dbReference type="SUPFAM" id="SSF53098">
    <property type="entry name" value="Ribonuclease H-like"/>
    <property type="match status" value="1"/>
</dbReference>
<comment type="caution">
    <text evidence="2">The sequence shown here is derived from an EMBL/GenBank/DDBJ whole genome shotgun (WGS) entry which is preliminary data.</text>
</comment>